<evidence type="ECO:0000313" key="4">
    <source>
        <dbReference type="EMBL" id="SUZ84400.1"/>
    </source>
</evidence>
<reference evidence="4" key="1">
    <citation type="submission" date="2018-05" db="EMBL/GenBank/DDBJ databases">
        <authorList>
            <person name="Lanie J.A."/>
            <person name="Ng W.-L."/>
            <person name="Kazmierczak K.M."/>
            <person name="Andrzejewski T.M."/>
            <person name="Davidsen T.M."/>
            <person name="Wayne K.J."/>
            <person name="Tettelin H."/>
            <person name="Glass J.I."/>
            <person name="Rusch D."/>
            <person name="Podicherti R."/>
            <person name="Tsui H.-C.T."/>
            <person name="Winkler M.E."/>
        </authorList>
    </citation>
    <scope>NUCLEOTIDE SEQUENCE</scope>
</reference>
<feature type="domain" description="Peptidase M28" evidence="3">
    <location>
        <begin position="87"/>
        <end position="298"/>
    </location>
</feature>
<dbReference type="InterPro" id="IPR007484">
    <property type="entry name" value="Peptidase_M28"/>
</dbReference>
<keyword evidence="1" id="KW-0808">Transferase</keyword>
<dbReference type="SUPFAM" id="SSF53187">
    <property type="entry name" value="Zn-dependent exopeptidases"/>
    <property type="match status" value="1"/>
</dbReference>
<evidence type="ECO:0000259" key="3">
    <source>
        <dbReference type="Pfam" id="PF04389"/>
    </source>
</evidence>
<keyword evidence="2" id="KW-0012">Acyltransferase</keyword>
<accession>A0A381QZ16</accession>
<evidence type="ECO:0000256" key="1">
    <source>
        <dbReference type="ARBA" id="ARBA00022679"/>
    </source>
</evidence>
<dbReference type="EMBL" id="UINC01001593">
    <property type="protein sequence ID" value="SUZ84400.1"/>
    <property type="molecule type" value="Genomic_DNA"/>
</dbReference>
<dbReference type="AlphaFoldDB" id="A0A381QZ16"/>
<dbReference type="GO" id="GO:0016603">
    <property type="term" value="F:glutaminyl-peptide cyclotransferase activity"/>
    <property type="evidence" value="ECO:0007669"/>
    <property type="project" value="TreeGrafter"/>
</dbReference>
<dbReference type="InterPro" id="IPR040234">
    <property type="entry name" value="QC/QCL"/>
</dbReference>
<sequence>MRFILIAIIVFGCSQQESVEVPRFSGVKAFQYLEKQCEFGPRNPGSTGHKEFANYLENFLKERFDNILIQEFEYIEPVTESLRKGKNFIVQFNQDAKYRLLIGAHWDTRAISDQDKNIEHKTLPVLGANDGGSGTAILMTLYDMFTADEPPIGIDLVFFDAEDVGRSFEGNTFAVGSEFFSKNLPIKKPDFAIIVDMVGDKQLNLPIERFSYNIAPKKVKEIWDMAEDLSLNAFEKRIVEEIYDDHVPLWENAQIPAIDIIDFKYPNLFYNHWHTQQDIPENCSPKSLEQVGTLLLNYIYVSDHK</sequence>
<dbReference type="Gene3D" id="3.40.630.10">
    <property type="entry name" value="Zn peptidases"/>
    <property type="match status" value="1"/>
</dbReference>
<proteinExistence type="predicted"/>
<evidence type="ECO:0000256" key="2">
    <source>
        <dbReference type="ARBA" id="ARBA00023315"/>
    </source>
</evidence>
<dbReference type="GO" id="GO:0008270">
    <property type="term" value="F:zinc ion binding"/>
    <property type="evidence" value="ECO:0007669"/>
    <property type="project" value="TreeGrafter"/>
</dbReference>
<dbReference type="PANTHER" id="PTHR12283">
    <property type="entry name" value="GLUTAMINYL-PEPTIDE CYCLOTRANSFERASE"/>
    <property type="match status" value="1"/>
</dbReference>
<dbReference type="Pfam" id="PF04389">
    <property type="entry name" value="Peptidase_M28"/>
    <property type="match status" value="1"/>
</dbReference>
<gene>
    <name evidence="4" type="ORF">METZ01_LOCUS37254</name>
</gene>
<organism evidence="4">
    <name type="scientific">marine metagenome</name>
    <dbReference type="NCBI Taxonomy" id="408172"/>
    <lineage>
        <taxon>unclassified sequences</taxon>
        <taxon>metagenomes</taxon>
        <taxon>ecological metagenomes</taxon>
    </lineage>
</organism>
<dbReference type="PANTHER" id="PTHR12283:SF6">
    <property type="entry name" value="GLUTAMINYL-PEPTIDE CYCLOTRANSFERASE-RELATED"/>
    <property type="match status" value="1"/>
</dbReference>
<protein>
    <recommendedName>
        <fullName evidence="3">Peptidase M28 domain-containing protein</fullName>
    </recommendedName>
</protein>
<name>A0A381QZ16_9ZZZZ</name>